<accession>A0ABQ0TC11</accession>
<gene>
    <name evidence="2" type="ORF">BFO01nite_37710</name>
</gene>
<comment type="caution">
    <text evidence="2">The sequence shown here is derived from an EMBL/GenBank/DDBJ whole genome shotgun (WGS) entry which is preliminary data.</text>
</comment>
<reference evidence="2 3" key="1">
    <citation type="submission" date="2019-06" db="EMBL/GenBank/DDBJ databases">
        <title>Whole genome shotgun sequence of Brevibacillus formosus NBRC 15716.</title>
        <authorList>
            <person name="Hosoyama A."/>
            <person name="Uohara A."/>
            <person name="Ohji S."/>
            <person name="Ichikawa N."/>
        </authorList>
    </citation>
    <scope>NUCLEOTIDE SEQUENCE [LARGE SCALE GENOMIC DNA]</scope>
    <source>
        <strain evidence="2 3">NBRC 15716</strain>
    </source>
</reference>
<keyword evidence="1" id="KW-0472">Membrane</keyword>
<protein>
    <submittedName>
        <fullName evidence="2">Uncharacterized protein</fullName>
    </submittedName>
</protein>
<keyword evidence="1" id="KW-1133">Transmembrane helix</keyword>
<dbReference type="EMBL" id="BJOL01000022">
    <property type="protein sequence ID" value="GED59639.1"/>
    <property type="molecule type" value="Genomic_DNA"/>
</dbReference>
<feature type="transmembrane region" description="Helical" evidence="1">
    <location>
        <begin position="69"/>
        <end position="90"/>
    </location>
</feature>
<organism evidence="2 3">
    <name type="scientific">Brevibacillus formosus</name>
    <dbReference type="NCBI Taxonomy" id="54913"/>
    <lineage>
        <taxon>Bacteria</taxon>
        <taxon>Bacillati</taxon>
        <taxon>Bacillota</taxon>
        <taxon>Bacilli</taxon>
        <taxon>Bacillales</taxon>
        <taxon>Paenibacillaceae</taxon>
        <taxon>Brevibacillus</taxon>
    </lineage>
</organism>
<evidence type="ECO:0000313" key="3">
    <source>
        <dbReference type="Proteomes" id="UP000319498"/>
    </source>
</evidence>
<proteinExistence type="predicted"/>
<feature type="transmembrane region" description="Helical" evidence="1">
    <location>
        <begin position="45"/>
        <end position="63"/>
    </location>
</feature>
<evidence type="ECO:0000256" key="1">
    <source>
        <dbReference type="SAM" id="Phobius"/>
    </source>
</evidence>
<sequence length="100" mass="11166">MCLILILESGKGIKHRFIGYNSSKWNGGGARQLRSLMTFFNRMNIMLWLVGIFVAHAALYLVLGTATWLATSLLATAFYGVILLVGKLIASRYPDKEESR</sequence>
<keyword evidence="3" id="KW-1185">Reference proteome</keyword>
<evidence type="ECO:0000313" key="2">
    <source>
        <dbReference type="EMBL" id="GED59639.1"/>
    </source>
</evidence>
<dbReference type="Proteomes" id="UP000319498">
    <property type="component" value="Unassembled WGS sequence"/>
</dbReference>
<keyword evidence="1" id="KW-0812">Transmembrane</keyword>
<name>A0ABQ0TC11_9BACL</name>